<dbReference type="InterPro" id="IPR003524">
    <property type="entry name" value="PNAcMuramoyl-5peptid_Trfase"/>
</dbReference>
<keyword evidence="7 9" id="KW-0460">Magnesium</keyword>
<evidence type="ECO:0000256" key="5">
    <source>
        <dbReference type="ARBA" id="ARBA00022989"/>
    </source>
</evidence>
<dbReference type="RefSeq" id="WP_067027293.1">
    <property type="nucleotide sequence ID" value="NZ_CP038256.1"/>
</dbReference>
<dbReference type="AlphaFoldDB" id="A0A1B9N977"/>
<comment type="cofactor">
    <cofactor evidence="7 9">
        <name>Mg(2+)</name>
        <dbReference type="ChEBI" id="CHEBI:18420"/>
    </cofactor>
</comment>
<evidence type="ECO:0000256" key="1">
    <source>
        <dbReference type="ARBA" id="ARBA00004141"/>
    </source>
</evidence>
<keyword evidence="7" id="KW-0961">Cell wall biogenesis/degradation</keyword>
<comment type="pathway">
    <text evidence="7">Cell wall biogenesis; peptidoglycan biosynthesis.</text>
</comment>
<evidence type="ECO:0000256" key="6">
    <source>
        <dbReference type="ARBA" id="ARBA00023136"/>
    </source>
</evidence>
<dbReference type="GO" id="GO:0051301">
    <property type="term" value="P:cell division"/>
    <property type="evidence" value="ECO:0007669"/>
    <property type="project" value="UniProtKB-KW"/>
</dbReference>
<dbReference type="OrthoDB" id="9805475at2"/>
<sequence length="369" mass="39851">MRSLLTAAAISFAFTLLLTPVFLRAFRRWGWAQVIRTPDDPRNPSHGAKRGTPTMGGVIFISGTILGYLVGCYAGNNPPTASALLVIWLMVGFGVVGFIDDWLKVRKQHFGGLGSWQKIVGQILVIIPFAIIAQNFPDDWGQKPGGFGISFFREIPWLSFAIVAPVLGWLLYLAWLALLGVGFSNATNITDGLDGLAAGVGIFVMGAYSLIAYWQFNQACTGEGLATVDQAACYTVRDPLDLAILAAAVVAGLVGYLWWNAPKAQVFMGDVGSMAIGGAVMGMAVLTHTELLGILIAGGFMIGPGSVVLQRLYFKATKGKRLFLMSPLHHHFELRGWAEVTIVVRFWIIAGILAVMGVGLMYVEWLSLL</sequence>
<dbReference type="InterPro" id="IPR000715">
    <property type="entry name" value="Glycosyl_transferase_4"/>
</dbReference>
<keyword evidence="11" id="KW-1185">Reference proteome</keyword>
<feature type="binding site" evidence="9">
    <location>
        <position position="188"/>
    </location>
    <ligand>
        <name>Mg(2+)</name>
        <dbReference type="ChEBI" id="CHEBI:18420"/>
    </ligand>
</feature>
<organism evidence="10 11">
    <name type="scientific">Microbacterium sediminis</name>
    <dbReference type="NCBI Taxonomy" id="904291"/>
    <lineage>
        <taxon>Bacteria</taxon>
        <taxon>Bacillati</taxon>
        <taxon>Actinomycetota</taxon>
        <taxon>Actinomycetes</taxon>
        <taxon>Micrococcales</taxon>
        <taxon>Microbacteriaceae</taxon>
        <taxon>Microbacterium</taxon>
    </lineage>
</organism>
<accession>A0A1B9N977</accession>
<evidence type="ECO:0000256" key="3">
    <source>
        <dbReference type="ARBA" id="ARBA00022679"/>
    </source>
</evidence>
<keyword evidence="7" id="KW-1003">Cell membrane</keyword>
<name>A0A1B9N977_9MICO</name>
<evidence type="ECO:0000313" key="10">
    <source>
        <dbReference type="EMBL" id="OCG73161.1"/>
    </source>
</evidence>
<dbReference type="Pfam" id="PF00953">
    <property type="entry name" value="Glycos_transf_4"/>
    <property type="match status" value="1"/>
</dbReference>
<evidence type="ECO:0000256" key="7">
    <source>
        <dbReference type="HAMAP-Rule" id="MF_00038"/>
    </source>
</evidence>
<dbReference type="NCBIfam" id="TIGR00445">
    <property type="entry name" value="mraY"/>
    <property type="match status" value="1"/>
</dbReference>
<comment type="function">
    <text evidence="7">Catalyzes the initial step of the lipid cycle reactions in the biosynthesis of the cell wall peptidoglycan: transfers peptidoglycan precursor phospho-MurNAc-pentapeptide from UDP-MurNAc-pentapeptide onto the lipid carrier undecaprenyl phosphate, yielding undecaprenyl-pyrophosphoryl-MurNAc-pentapeptide, known as lipid I.</text>
</comment>
<evidence type="ECO:0000313" key="11">
    <source>
        <dbReference type="Proteomes" id="UP000093355"/>
    </source>
</evidence>
<keyword evidence="7" id="KW-0133">Cell shape</keyword>
<dbReference type="GO" id="GO:0071555">
    <property type="term" value="P:cell wall organization"/>
    <property type="evidence" value="ECO:0007669"/>
    <property type="project" value="UniProtKB-KW"/>
</dbReference>
<keyword evidence="3 7" id="KW-0808">Transferase</keyword>
<comment type="catalytic activity">
    <reaction evidence="7">
        <text>UDP-N-acetyl-alpha-D-muramoyl-L-alanyl-gamma-D-glutamyl-meso-2,6-diaminopimeloyl-D-alanyl-D-alanine + di-trans,octa-cis-undecaprenyl phosphate = di-trans,octa-cis-undecaprenyl diphospho-N-acetyl-alpha-D-muramoyl-L-alanyl-D-glutamyl-meso-2,6-diaminopimeloyl-D-alanyl-D-alanine + UMP</text>
        <dbReference type="Rhea" id="RHEA:28386"/>
        <dbReference type="ChEBI" id="CHEBI:57865"/>
        <dbReference type="ChEBI" id="CHEBI:60392"/>
        <dbReference type="ChEBI" id="CHEBI:61386"/>
        <dbReference type="ChEBI" id="CHEBI:61387"/>
        <dbReference type="EC" id="2.7.8.13"/>
    </reaction>
</comment>
<dbReference type="PROSITE" id="PS01347">
    <property type="entry name" value="MRAY_1"/>
    <property type="match status" value="1"/>
</dbReference>
<keyword evidence="7" id="KW-0132">Cell division</keyword>
<comment type="subcellular location">
    <subcellularLocation>
        <location evidence="7">Cell membrane</location>
        <topology evidence="7">Multi-pass membrane protein</topology>
    </subcellularLocation>
    <subcellularLocation>
        <location evidence="1">Membrane</location>
        <topology evidence="1">Multi-pass membrane protein</topology>
    </subcellularLocation>
</comment>
<evidence type="ECO:0000256" key="2">
    <source>
        <dbReference type="ARBA" id="ARBA00005583"/>
    </source>
</evidence>
<keyword evidence="7" id="KW-0573">Peptidoglycan synthesis</keyword>
<dbReference type="STRING" id="904291.A7J15_09495"/>
<evidence type="ECO:0000256" key="9">
    <source>
        <dbReference type="PIRSR" id="PIRSR600715-1"/>
    </source>
</evidence>
<evidence type="ECO:0000256" key="4">
    <source>
        <dbReference type="ARBA" id="ARBA00022692"/>
    </source>
</evidence>
<dbReference type="GO" id="GO:0008360">
    <property type="term" value="P:regulation of cell shape"/>
    <property type="evidence" value="ECO:0007669"/>
    <property type="project" value="UniProtKB-KW"/>
</dbReference>
<dbReference type="InterPro" id="IPR018480">
    <property type="entry name" value="PNAcMuramoyl-5peptid_Trfase_CS"/>
</dbReference>
<dbReference type="PANTHER" id="PTHR22926">
    <property type="entry name" value="PHOSPHO-N-ACETYLMURAMOYL-PENTAPEPTIDE-TRANSFERASE"/>
    <property type="match status" value="1"/>
</dbReference>
<dbReference type="CDD" id="cd06852">
    <property type="entry name" value="GT_MraY"/>
    <property type="match status" value="1"/>
</dbReference>
<dbReference type="GO" id="GO:0008963">
    <property type="term" value="F:phospho-N-acetylmuramoyl-pentapeptide-transferase activity"/>
    <property type="evidence" value="ECO:0007669"/>
    <property type="project" value="UniProtKB-UniRule"/>
</dbReference>
<keyword evidence="6 7" id="KW-0472">Membrane</keyword>
<gene>
    <name evidence="7" type="primary">mraY</name>
    <name evidence="10" type="ORF">A7J15_09495</name>
</gene>
<dbReference type="HAMAP" id="MF_00038">
    <property type="entry name" value="MraY"/>
    <property type="match status" value="1"/>
</dbReference>
<dbReference type="Pfam" id="PF10555">
    <property type="entry name" value="MraY_sig1"/>
    <property type="match status" value="1"/>
</dbReference>
<reference evidence="10 11" key="1">
    <citation type="submission" date="2016-05" db="EMBL/GenBank/DDBJ databases">
        <authorList>
            <person name="Lavstsen T."/>
            <person name="Jespersen J.S."/>
        </authorList>
    </citation>
    <scope>NUCLEOTIDE SEQUENCE [LARGE SCALE GENOMIC DNA]</scope>
    <source>
        <strain evidence="10 11">YLB-01</strain>
    </source>
</reference>
<dbReference type="GO" id="GO:0046872">
    <property type="term" value="F:metal ion binding"/>
    <property type="evidence" value="ECO:0007669"/>
    <property type="project" value="UniProtKB-KW"/>
</dbReference>
<dbReference type="EC" id="2.7.8.13" evidence="7 8"/>
<evidence type="ECO:0000256" key="8">
    <source>
        <dbReference type="NCBIfam" id="TIGR00445"/>
    </source>
</evidence>
<feature type="binding site" evidence="9">
    <location>
        <position position="270"/>
    </location>
    <ligand>
        <name>Mg(2+)</name>
        <dbReference type="ChEBI" id="CHEBI:18420"/>
    </ligand>
</feature>
<dbReference type="GO" id="GO:0005886">
    <property type="term" value="C:plasma membrane"/>
    <property type="evidence" value="ECO:0007669"/>
    <property type="project" value="UniProtKB-SubCell"/>
</dbReference>
<protein>
    <recommendedName>
        <fullName evidence="7 8">Phospho-N-acetylmuramoyl-pentapeptide-transferase</fullName>
        <ecNumber evidence="7 8">2.7.8.13</ecNumber>
    </recommendedName>
    <alternativeName>
        <fullName evidence="7">UDP-MurNAc-pentapeptide phosphotransferase</fullName>
    </alternativeName>
</protein>
<keyword evidence="5 7" id="KW-1133">Transmembrane helix</keyword>
<comment type="caution">
    <text evidence="10">The sequence shown here is derived from an EMBL/GenBank/DDBJ whole genome shotgun (WGS) entry which is preliminary data.</text>
</comment>
<comment type="similarity">
    <text evidence="2 7">Belongs to the glycosyltransferase 4 family. MraY subfamily.</text>
</comment>
<keyword evidence="4 7" id="KW-0812">Transmembrane</keyword>
<dbReference type="GO" id="GO:0009252">
    <property type="term" value="P:peptidoglycan biosynthetic process"/>
    <property type="evidence" value="ECO:0007669"/>
    <property type="project" value="UniProtKB-UniRule"/>
</dbReference>
<dbReference type="EMBL" id="LXMD01000027">
    <property type="protein sequence ID" value="OCG73161.1"/>
    <property type="molecule type" value="Genomic_DNA"/>
</dbReference>
<keyword evidence="7" id="KW-0131">Cell cycle</keyword>
<dbReference type="UniPathway" id="UPA00219"/>
<dbReference type="PROSITE" id="PS01348">
    <property type="entry name" value="MRAY_2"/>
    <property type="match status" value="1"/>
</dbReference>
<dbReference type="Proteomes" id="UP000093355">
    <property type="component" value="Unassembled WGS sequence"/>
</dbReference>
<dbReference type="PANTHER" id="PTHR22926:SF5">
    <property type="entry name" value="PHOSPHO-N-ACETYLMURAMOYL-PENTAPEPTIDE-TRANSFERASE HOMOLOG"/>
    <property type="match status" value="1"/>
</dbReference>
<keyword evidence="7 9" id="KW-0479">Metal-binding</keyword>
<proteinExistence type="inferred from homology"/>